<evidence type="ECO:0000313" key="3">
    <source>
        <dbReference type="Proteomes" id="UP000031518"/>
    </source>
</evidence>
<dbReference type="InterPro" id="IPR012312">
    <property type="entry name" value="Hemerythrin-like"/>
</dbReference>
<dbReference type="EMBL" id="CBXV010000004">
    <property type="protein sequence ID" value="CDM64951.1"/>
    <property type="molecule type" value="Genomic_DNA"/>
</dbReference>
<evidence type="ECO:0000259" key="1">
    <source>
        <dbReference type="Pfam" id="PF01814"/>
    </source>
</evidence>
<proteinExistence type="predicted"/>
<reference evidence="2 3" key="1">
    <citation type="submission" date="2013-12" db="EMBL/GenBank/DDBJ databases">
        <authorList>
            <person name="Stott M."/>
        </authorList>
    </citation>
    <scope>NUCLEOTIDE SEQUENCE [LARGE SCALE GENOMIC DNA]</scope>
    <source>
        <strain evidence="2 3">K22</strain>
    </source>
</reference>
<dbReference type="OrthoDB" id="8225825at2"/>
<gene>
    <name evidence="2" type="ORF">PYK22_00947</name>
</gene>
<dbReference type="RefSeq" id="WP_041975010.1">
    <property type="nucleotide sequence ID" value="NZ_CBXV010000004.1"/>
</dbReference>
<evidence type="ECO:0000313" key="2">
    <source>
        <dbReference type="EMBL" id="CDM64951.1"/>
    </source>
</evidence>
<sequence>MLNSLLASDHDAIDDLFAQSETALKAKDHERALALLDLAWARLAVHIRAENVRLFPRILRSGDRLEAGQRERIASLIARLREDHNFFMATLAEAIKLARALSEDEGRFAQVLEKIEAVKRRLSAHNELEESMVYSLPAHLLDEAELEDLKQAVQRELENLPPRYARGGEID</sequence>
<accession>A0A0B6WV12</accession>
<dbReference type="Pfam" id="PF01814">
    <property type="entry name" value="Hemerythrin"/>
    <property type="match status" value="1"/>
</dbReference>
<keyword evidence="3" id="KW-1185">Reference proteome</keyword>
<organism evidence="2 3">
    <name type="scientific">Pyrinomonas methylaliphatogenes</name>
    <dbReference type="NCBI Taxonomy" id="454194"/>
    <lineage>
        <taxon>Bacteria</taxon>
        <taxon>Pseudomonadati</taxon>
        <taxon>Acidobacteriota</taxon>
        <taxon>Blastocatellia</taxon>
        <taxon>Blastocatellales</taxon>
        <taxon>Pyrinomonadaceae</taxon>
        <taxon>Pyrinomonas</taxon>
    </lineage>
</organism>
<name>A0A0B6WV12_9BACT</name>
<dbReference type="Gene3D" id="1.20.120.520">
    <property type="entry name" value="nmb1532 protein domain like"/>
    <property type="match status" value="1"/>
</dbReference>
<dbReference type="STRING" id="454194.PYK22_00947"/>
<dbReference type="Proteomes" id="UP000031518">
    <property type="component" value="Unassembled WGS sequence"/>
</dbReference>
<reference evidence="2 3" key="2">
    <citation type="submission" date="2015-01" db="EMBL/GenBank/DDBJ databases">
        <title>Complete genome sequence of Pyrinomonas methylaliphatogenes type strain K22T.</title>
        <authorList>
            <person name="Lee K.C.Y."/>
            <person name="Power J.F."/>
            <person name="Dunfield P.F."/>
            <person name="Morgan X.C."/>
            <person name="Huttenhower C."/>
            <person name="Stott M.B."/>
        </authorList>
    </citation>
    <scope>NUCLEOTIDE SEQUENCE [LARGE SCALE GENOMIC DNA]</scope>
    <source>
        <strain evidence="2 3">K22</strain>
    </source>
</reference>
<feature type="domain" description="Hemerythrin-like" evidence="1">
    <location>
        <begin position="4"/>
        <end position="135"/>
    </location>
</feature>
<protein>
    <submittedName>
        <fullName evidence="2">Hemerythrin HHE cation binding domain-containing protein</fullName>
    </submittedName>
</protein>
<dbReference type="AlphaFoldDB" id="A0A0B6WV12"/>